<protein>
    <submittedName>
        <fullName evidence="2">Uncharacterized protein</fullName>
    </submittedName>
</protein>
<keyword evidence="3" id="KW-1185">Reference proteome</keyword>
<dbReference type="Proteomes" id="UP001469553">
    <property type="component" value="Unassembled WGS sequence"/>
</dbReference>
<dbReference type="EMBL" id="JAHRIP010028471">
    <property type="protein sequence ID" value="MEQ2290673.1"/>
    <property type="molecule type" value="Genomic_DNA"/>
</dbReference>
<keyword evidence="1" id="KW-0812">Transmembrane</keyword>
<reference evidence="2 3" key="1">
    <citation type="submission" date="2021-06" db="EMBL/GenBank/DDBJ databases">
        <authorList>
            <person name="Palmer J.M."/>
        </authorList>
    </citation>
    <scope>NUCLEOTIDE SEQUENCE [LARGE SCALE GENOMIC DNA]</scope>
    <source>
        <strain evidence="2 3">AS_MEX2019</strain>
        <tissue evidence="2">Muscle</tissue>
    </source>
</reference>
<keyword evidence="1" id="KW-1133">Transmembrane helix</keyword>
<comment type="caution">
    <text evidence="2">The sequence shown here is derived from an EMBL/GenBank/DDBJ whole genome shotgun (WGS) entry which is preliminary data.</text>
</comment>
<evidence type="ECO:0000313" key="2">
    <source>
        <dbReference type="EMBL" id="MEQ2290673.1"/>
    </source>
</evidence>
<gene>
    <name evidence="2" type="ORF">AMECASPLE_005546</name>
</gene>
<feature type="transmembrane region" description="Helical" evidence="1">
    <location>
        <begin position="94"/>
        <end position="113"/>
    </location>
</feature>
<keyword evidence="1" id="KW-0472">Membrane</keyword>
<name>A0ABV0YAX1_9TELE</name>
<organism evidence="2 3">
    <name type="scientific">Ameca splendens</name>
    <dbReference type="NCBI Taxonomy" id="208324"/>
    <lineage>
        <taxon>Eukaryota</taxon>
        <taxon>Metazoa</taxon>
        <taxon>Chordata</taxon>
        <taxon>Craniata</taxon>
        <taxon>Vertebrata</taxon>
        <taxon>Euteleostomi</taxon>
        <taxon>Actinopterygii</taxon>
        <taxon>Neopterygii</taxon>
        <taxon>Teleostei</taxon>
        <taxon>Neoteleostei</taxon>
        <taxon>Acanthomorphata</taxon>
        <taxon>Ovalentaria</taxon>
        <taxon>Atherinomorphae</taxon>
        <taxon>Cyprinodontiformes</taxon>
        <taxon>Goodeidae</taxon>
        <taxon>Ameca</taxon>
    </lineage>
</organism>
<evidence type="ECO:0000256" key="1">
    <source>
        <dbReference type="SAM" id="Phobius"/>
    </source>
</evidence>
<accession>A0ABV0YAX1</accession>
<sequence>MTGKNNAGSSECKACKMTHSTCMLLSDKHNNGRLCLKLLLQTFLLPTQQSVMVSFSVCFDILLPLFNENKIYPPKNKLLHALTSCDITQGIRQLNFSCPLVFFLFVPLYLSVFNQLPPSKHSY</sequence>
<proteinExistence type="predicted"/>
<evidence type="ECO:0000313" key="3">
    <source>
        <dbReference type="Proteomes" id="UP001469553"/>
    </source>
</evidence>